<evidence type="ECO:0000256" key="3">
    <source>
        <dbReference type="ARBA" id="ARBA00038145"/>
    </source>
</evidence>
<dbReference type="GO" id="GO:0005737">
    <property type="term" value="C:cytoplasm"/>
    <property type="evidence" value="ECO:0007669"/>
    <property type="project" value="UniProtKB-SubCell"/>
</dbReference>
<dbReference type="Gene3D" id="3.40.50.200">
    <property type="entry name" value="Peptidase S8/S53 domain"/>
    <property type="match status" value="1"/>
</dbReference>
<organism evidence="5 6">
    <name type="scientific">Lactuca saligna</name>
    <name type="common">Willowleaf lettuce</name>
    <dbReference type="NCBI Taxonomy" id="75948"/>
    <lineage>
        <taxon>Eukaryota</taxon>
        <taxon>Viridiplantae</taxon>
        <taxon>Streptophyta</taxon>
        <taxon>Embryophyta</taxon>
        <taxon>Tracheophyta</taxon>
        <taxon>Spermatophyta</taxon>
        <taxon>Magnoliopsida</taxon>
        <taxon>eudicotyledons</taxon>
        <taxon>Gunneridae</taxon>
        <taxon>Pentapetalae</taxon>
        <taxon>asterids</taxon>
        <taxon>campanulids</taxon>
        <taxon>Asterales</taxon>
        <taxon>Asteraceae</taxon>
        <taxon>Cichorioideae</taxon>
        <taxon>Cichorieae</taxon>
        <taxon>Lactucinae</taxon>
        <taxon>Lactuca</taxon>
    </lineage>
</organism>
<dbReference type="PROSITE" id="PS50294">
    <property type="entry name" value="WD_REPEATS_REGION"/>
    <property type="match status" value="1"/>
</dbReference>
<sequence length="324" mass="35892">MIATHHNLCFLSDSTIPTSHHNNNSSHESTVLSFLASILKPESDILARLDAAVADGADVMSISIEEENMPLFQDNIAIASFASIQKGIFVSCATGNSGPFNGTVTNIAPWVLTIGASTTDRKIKATKKLGNNKDFDGESLFQPKGSPSSTLLPLLYASSNEQLVNEVKFNEYSFVVVSAGYDRSLRAWDYRSHSTEPIRIIDTFLDNVMSICLTKIEIIAGSVDGIVRTFDIRIDGIVSLYQMMIFFGQLEKDILSSELQLTLLTRLAYENKNQPIILHHCFCIEAFARCKTALCCIRTRGEAANTWKWQWESMESPTRGDCDS</sequence>
<accession>A0AA35YWP3</accession>
<dbReference type="InterPro" id="IPR036322">
    <property type="entry name" value="WD40_repeat_dom_sf"/>
</dbReference>
<dbReference type="GO" id="GO:0071013">
    <property type="term" value="C:catalytic step 2 spliceosome"/>
    <property type="evidence" value="ECO:0007669"/>
    <property type="project" value="TreeGrafter"/>
</dbReference>
<evidence type="ECO:0000313" key="5">
    <source>
        <dbReference type="EMBL" id="CAI9281645.1"/>
    </source>
</evidence>
<dbReference type="PANTHER" id="PTHR22842">
    <property type="entry name" value="WD40 REPEAT PROTEIN"/>
    <property type="match status" value="1"/>
</dbReference>
<dbReference type="PROSITE" id="PS50082">
    <property type="entry name" value="WD_REPEATS_2"/>
    <property type="match status" value="1"/>
</dbReference>
<reference evidence="5" key="1">
    <citation type="submission" date="2023-04" db="EMBL/GenBank/DDBJ databases">
        <authorList>
            <person name="Vijverberg K."/>
            <person name="Xiong W."/>
            <person name="Schranz E."/>
        </authorList>
    </citation>
    <scope>NUCLEOTIDE SEQUENCE</scope>
</reference>
<dbReference type="InterPro" id="IPR001680">
    <property type="entry name" value="WD40_rpt"/>
</dbReference>
<evidence type="ECO:0000256" key="2">
    <source>
        <dbReference type="ARBA" id="ARBA00022490"/>
    </source>
</evidence>
<dbReference type="InterPro" id="IPR036852">
    <property type="entry name" value="Peptidase_S8/S53_dom_sf"/>
</dbReference>
<dbReference type="SUPFAM" id="SSF52743">
    <property type="entry name" value="Subtilisin-like"/>
    <property type="match status" value="1"/>
</dbReference>
<evidence type="ECO:0008006" key="7">
    <source>
        <dbReference type="Google" id="ProtNLM"/>
    </source>
</evidence>
<dbReference type="AlphaFoldDB" id="A0AA35YWP3"/>
<evidence type="ECO:0000256" key="1">
    <source>
        <dbReference type="ARBA" id="ARBA00004496"/>
    </source>
</evidence>
<dbReference type="PANTHER" id="PTHR22842:SF3">
    <property type="entry name" value="WD REPEAT DOMAIN-CONTAINING PROTEIN 83"/>
    <property type="match status" value="1"/>
</dbReference>
<dbReference type="SUPFAM" id="SSF50978">
    <property type="entry name" value="WD40 repeat-like"/>
    <property type="match status" value="1"/>
</dbReference>
<name>A0AA35YWP3_LACSI</name>
<keyword evidence="4" id="KW-0853">WD repeat</keyword>
<evidence type="ECO:0000256" key="4">
    <source>
        <dbReference type="PROSITE-ProRule" id="PRU00221"/>
    </source>
</evidence>
<dbReference type="Gene3D" id="2.130.10.10">
    <property type="entry name" value="YVTN repeat-like/Quinoprotein amine dehydrogenase"/>
    <property type="match status" value="1"/>
</dbReference>
<dbReference type="GO" id="GO:0006508">
    <property type="term" value="P:proteolysis"/>
    <property type="evidence" value="ECO:0007669"/>
    <property type="project" value="InterPro"/>
</dbReference>
<dbReference type="Proteomes" id="UP001177003">
    <property type="component" value="Chromosome 4"/>
</dbReference>
<dbReference type="EMBL" id="OX465080">
    <property type="protein sequence ID" value="CAI9281645.1"/>
    <property type="molecule type" value="Genomic_DNA"/>
</dbReference>
<dbReference type="InterPro" id="IPR015943">
    <property type="entry name" value="WD40/YVTN_repeat-like_dom_sf"/>
</dbReference>
<gene>
    <name evidence="5" type="ORF">LSALG_LOCUS21331</name>
</gene>
<keyword evidence="2" id="KW-0963">Cytoplasm</keyword>
<dbReference type="GO" id="GO:0000398">
    <property type="term" value="P:mRNA splicing, via spliceosome"/>
    <property type="evidence" value="ECO:0007669"/>
    <property type="project" value="TreeGrafter"/>
</dbReference>
<dbReference type="SMART" id="SM00320">
    <property type="entry name" value="WD40"/>
    <property type="match status" value="2"/>
</dbReference>
<dbReference type="GO" id="GO:0004252">
    <property type="term" value="F:serine-type endopeptidase activity"/>
    <property type="evidence" value="ECO:0007669"/>
    <property type="project" value="InterPro"/>
</dbReference>
<feature type="repeat" description="WD" evidence="4">
    <location>
        <begin position="157"/>
        <end position="198"/>
    </location>
</feature>
<comment type="similarity">
    <text evidence="3">Belongs to the WD repeat MORG1 family.</text>
</comment>
<dbReference type="InterPro" id="IPR051980">
    <property type="entry name" value="WD_repeat_MORG1"/>
</dbReference>
<comment type="subcellular location">
    <subcellularLocation>
        <location evidence="1">Cytoplasm</location>
    </subcellularLocation>
</comment>
<proteinExistence type="inferred from homology"/>
<evidence type="ECO:0000313" key="6">
    <source>
        <dbReference type="Proteomes" id="UP001177003"/>
    </source>
</evidence>
<protein>
    <recommendedName>
        <fullName evidence="7">Peptidase S8/S53 domain-containing protein</fullName>
    </recommendedName>
</protein>
<keyword evidence="6" id="KW-1185">Reference proteome</keyword>